<dbReference type="Proteomes" id="UP001242342">
    <property type="component" value="Unassembled WGS sequence"/>
</dbReference>
<evidence type="ECO:0000313" key="2">
    <source>
        <dbReference type="EMBL" id="MDP2542246.1"/>
    </source>
</evidence>
<dbReference type="Pfam" id="PF13585">
    <property type="entry name" value="CHU_C"/>
    <property type="match status" value="1"/>
</dbReference>
<feature type="compositionally biased region" description="Acidic residues" evidence="1">
    <location>
        <begin position="302"/>
        <end position="322"/>
    </location>
</feature>
<reference evidence="2 3" key="1">
    <citation type="submission" date="2023-07" db="EMBL/GenBank/DDBJ databases">
        <title>Genome content predicts the carbon catabolic preferences of heterotrophic bacteria.</title>
        <authorList>
            <person name="Gralka M."/>
        </authorList>
    </citation>
    <scope>NUCLEOTIDE SEQUENCE [LARGE SCALE GENOMIC DNA]</scope>
    <source>
        <strain evidence="2 3">4G03</strain>
    </source>
</reference>
<accession>A0ABT9F746</accession>
<feature type="region of interest" description="Disordered" evidence="1">
    <location>
        <begin position="1"/>
        <end position="33"/>
    </location>
</feature>
<feature type="non-terminal residue" evidence="2">
    <location>
        <position position="1"/>
    </location>
</feature>
<feature type="compositionally biased region" description="Acidic residues" evidence="1">
    <location>
        <begin position="177"/>
        <end position="242"/>
    </location>
</feature>
<dbReference type="Gene3D" id="4.10.1080.10">
    <property type="entry name" value="TSP type-3 repeat"/>
    <property type="match status" value="1"/>
</dbReference>
<sequence length="485" mass="50294">GDYSVTTTVDGCTSAAGTGTAAPKTTPNAGTNGTLTICEGTTVTETQLFAELGGTPDTGGTWSPALAGAGTYTYTVSATSSCTSEATSEVVVTEEAVPSIPSISVERATCSTPGRAIITNYDSSLTYVFNDSTLAVDENGVINGYNFGVTYTVSVSSSCGRGSSEDFVVNGRLSGEDCVDTDNDGIPDAMDVDDDNDGIPDVEEGDGLVDTDNDGIPDSLDLDSDNDGINDVIEGGDGDLDTNGDGVIDSNDSGYTDANGDGQADDSVDNNEEPDTDGDGIPDYQDLDSDDDGINDVVEGGNSDEDGDGQVDNPSEDSDGDGIADSVDGFDGHGDANSPDNNTDPTDPNSGGNGVVDDSGIDSDGDGIADSVDGLDGFGDAINDDTCVKVNNLMSPNGDQANSYLHIDCIENFQNNTLEIFNRWGNTVYRIEGYSNKDRNKRFEGISEGRANINVGDKLPVGTYFYILDLGNGSKVKKGWIYINR</sequence>
<evidence type="ECO:0000313" key="3">
    <source>
        <dbReference type="Proteomes" id="UP001242342"/>
    </source>
</evidence>
<evidence type="ECO:0000256" key="1">
    <source>
        <dbReference type="SAM" id="MobiDB-lite"/>
    </source>
</evidence>
<dbReference type="EMBL" id="JAUYVU010000009">
    <property type="protein sequence ID" value="MDP2542246.1"/>
    <property type="molecule type" value="Genomic_DNA"/>
</dbReference>
<comment type="caution">
    <text evidence="2">The sequence shown here is derived from an EMBL/GenBank/DDBJ whole genome shotgun (WGS) entry which is preliminary data.</text>
</comment>
<gene>
    <name evidence="2" type="ORF">Q8W23_12235</name>
</gene>
<feature type="compositionally biased region" description="Acidic residues" evidence="1">
    <location>
        <begin position="263"/>
        <end position="294"/>
    </location>
</feature>
<keyword evidence="3" id="KW-1185">Reference proteome</keyword>
<feature type="compositionally biased region" description="Low complexity" evidence="1">
    <location>
        <begin position="15"/>
        <end position="32"/>
    </location>
</feature>
<dbReference type="RefSeq" id="WP_305733631.1">
    <property type="nucleotide sequence ID" value="NZ_JAUYVU010000009.1"/>
</dbReference>
<feature type="compositionally biased region" description="Polar residues" evidence="1">
    <location>
        <begin position="1"/>
        <end position="11"/>
    </location>
</feature>
<feature type="region of interest" description="Disordered" evidence="1">
    <location>
        <begin position="174"/>
        <end position="372"/>
    </location>
</feature>
<organism evidence="2 3">
    <name type="scientific">Tenacibaculum discolor</name>
    <dbReference type="NCBI Taxonomy" id="361581"/>
    <lineage>
        <taxon>Bacteria</taxon>
        <taxon>Pseudomonadati</taxon>
        <taxon>Bacteroidota</taxon>
        <taxon>Flavobacteriia</taxon>
        <taxon>Flavobacteriales</taxon>
        <taxon>Flavobacteriaceae</taxon>
        <taxon>Tenacibaculum</taxon>
    </lineage>
</organism>
<proteinExistence type="predicted"/>
<dbReference type="InterPro" id="IPR028974">
    <property type="entry name" value="TSP_type-3_rpt"/>
</dbReference>
<name>A0ABT9F746_9FLAO</name>
<protein>
    <submittedName>
        <fullName evidence="2">Gliding motility-associated C-terminal domain-containing protein</fullName>
    </submittedName>
</protein>
<feature type="compositionally biased region" description="Polar residues" evidence="1">
    <location>
        <begin position="338"/>
        <end position="348"/>
    </location>
</feature>